<feature type="compositionally biased region" description="Low complexity" evidence="7">
    <location>
        <begin position="439"/>
        <end position="457"/>
    </location>
</feature>
<evidence type="ECO:0000313" key="8">
    <source>
        <dbReference type="EnsemblMetazoa" id="CLYHEMP014478.1"/>
    </source>
</evidence>
<keyword evidence="4" id="KW-0963">Cytoplasm</keyword>
<dbReference type="GeneID" id="136815623"/>
<dbReference type="Proteomes" id="UP000594262">
    <property type="component" value="Unplaced"/>
</dbReference>
<dbReference type="GO" id="GO:0005829">
    <property type="term" value="C:cytosol"/>
    <property type="evidence" value="ECO:0007669"/>
    <property type="project" value="UniProtKB-SubCell"/>
</dbReference>
<reference evidence="8" key="1">
    <citation type="submission" date="2021-01" db="UniProtKB">
        <authorList>
            <consortium name="EnsemblMetazoa"/>
        </authorList>
    </citation>
    <scope>IDENTIFICATION</scope>
</reference>
<comment type="subcellular location">
    <subcellularLocation>
        <location evidence="1">Cell membrane</location>
    </subcellularLocation>
    <subcellularLocation>
        <location evidence="2">Cytoplasm</location>
        <location evidence="2">Cytosol</location>
    </subcellularLocation>
</comment>
<protein>
    <recommendedName>
        <fullName evidence="10">Hyccin</fullName>
    </recommendedName>
</protein>
<evidence type="ECO:0000256" key="1">
    <source>
        <dbReference type="ARBA" id="ARBA00004236"/>
    </source>
</evidence>
<keyword evidence="5" id="KW-0472">Membrane</keyword>
<feature type="compositionally biased region" description="Polar residues" evidence="7">
    <location>
        <begin position="398"/>
        <end position="407"/>
    </location>
</feature>
<dbReference type="PANTHER" id="PTHR31220:SF1">
    <property type="entry name" value="GH21176P"/>
    <property type="match status" value="1"/>
</dbReference>
<organism evidence="8 9">
    <name type="scientific">Clytia hemisphaerica</name>
    <dbReference type="NCBI Taxonomy" id="252671"/>
    <lineage>
        <taxon>Eukaryota</taxon>
        <taxon>Metazoa</taxon>
        <taxon>Cnidaria</taxon>
        <taxon>Hydrozoa</taxon>
        <taxon>Hydroidolina</taxon>
        <taxon>Leptothecata</taxon>
        <taxon>Obeliida</taxon>
        <taxon>Clytiidae</taxon>
        <taxon>Clytia</taxon>
    </lineage>
</organism>
<evidence type="ECO:0000256" key="5">
    <source>
        <dbReference type="ARBA" id="ARBA00023136"/>
    </source>
</evidence>
<dbReference type="AlphaFoldDB" id="A0A7M5WY98"/>
<dbReference type="EnsemblMetazoa" id="CLYHEMT014478.1">
    <property type="protein sequence ID" value="CLYHEMP014478.1"/>
    <property type="gene ID" value="CLYHEMG014478"/>
</dbReference>
<evidence type="ECO:0000256" key="3">
    <source>
        <dbReference type="ARBA" id="ARBA00022475"/>
    </source>
</evidence>
<dbReference type="PANTHER" id="PTHR31220">
    <property type="entry name" value="HYCCIN RELATED"/>
    <property type="match status" value="1"/>
</dbReference>
<comment type="similarity">
    <text evidence="6">Belongs to the Hyccin family.</text>
</comment>
<keyword evidence="3" id="KW-1003">Cell membrane</keyword>
<name>A0A7M5WY98_9CNID</name>
<evidence type="ECO:0008006" key="10">
    <source>
        <dbReference type="Google" id="ProtNLM"/>
    </source>
</evidence>
<dbReference type="InterPro" id="IPR018619">
    <property type="entry name" value="Hyccin"/>
</dbReference>
<dbReference type="Pfam" id="PF09790">
    <property type="entry name" value="Hyccin"/>
    <property type="match status" value="1"/>
</dbReference>
<keyword evidence="9" id="KW-1185">Reference proteome</keyword>
<dbReference type="GO" id="GO:0005886">
    <property type="term" value="C:plasma membrane"/>
    <property type="evidence" value="ECO:0007669"/>
    <property type="project" value="UniProtKB-SubCell"/>
</dbReference>
<feature type="region of interest" description="Disordered" evidence="7">
    <location>
        <begin position="380"/>
        <end position="419"/>
    </location>
</feature>
<evidence type="ECO:0000256" key="2">
    <source>
        <dbReference type="ARBA" id="ARBA00004514"/>
    </source>
</evidence>
<evidence type="ECO:0000256" key="4">
    <source>
        <dbReference type="ARBA" id="ARBA00022490"/>
    </source>
</evidence>
<dbReference type="GO" id="GO:0046854">
    <property type="term" value="P:phosphatidylinositol phosphate biosynthetic process"/>
    <property type="evidence" value="ECO:0007669"/>
    <property type="project" value="TreeGrafter"/>
</dbReference>
<evidence type="ECO:0000313" key="9">
    <source>
        <dbReference type="Proteomes" id="UP000594262"/>
    </source>
</evidence>
<sequence length="457" mass="50666">MDILEFINALKQKTGDDYFMHLEKLKSSPELIQETIDVLELKSDSDLANAICEALFVLYTDVGNESHKVCLQFIPAVIWAYYCQLSQKARGKPEALLLAFYNKCVTRNVETPFTNSFRIPKLSKPSVFHEPMQLAASATLTENALNQHDKSNKTIIFKGPTKRLDHIPSGMRNTVIATVLQEFNFSLSSYTKPTLLSLCHLVFRLSICGYKQPEVSCPGISKENISSLFNKTKVRLSAKCVQELVTALQFTSYNGLYEESKIVLDCLHQHSHYSLLYAGTLNTSALKNVLELSTSDKDFDVCPPIDPRKCGYRVKGGKTSVMTPPRPSFVNSLSIDRTMEDSNASITQSKSIASPSNVTIHIKTSSNNKTTVTAIPSIEIVSEGTDKTDGENDMENGHTPNKRSSTYTDEDSEFENDKTPLIYCNSLSSDGSTTIVVLKSNPSSSSTSEKSQQETPM</sequence>
<feature type="region of interest" description="Disordered" evidence="7">
    <location>
        <begin position="435"/>
        <end position="457"/>
    </location>
</feature>
<proteinExistence type="inferred from homology"/>
<evidence type="ECO:0000256" key="7">
    <source>
        <dbReference type="SAM" id="MobiDB-lite"/>
    </source>
</evidence>
<accession>A0A7M5WY98</accession>
<dbReference type="OrthoDB" id="18937at2759"/>
<evidence type="ECO:0000256" key="6">
    <source>
        <dbReference type="ARBA" id="ARBA00034482"/>
    </source>
</evidence>
<dbReference type="RefSeq" id="XP_066928177.1">
    <property type="nucleotide sequence ID" value="XM_067072076.1"/>
</dbReference>
<dbReference type="GO" id="GO:0072659">
    <property type="term" value="P:protein localization to plasma membrane"/>
    <property type="evidence" value="ECO:0007669"/>
    <property type="project" value="TreeGrafter"/>
</dbReference>